<feature type="transmembrane region" description="Helical" evidence="1">
    <location>
        <begin position="123"/>
        <end position="141"/>
    </location>
</feature>
<feature type="transmembrane region" description="Helical" evidence="1">
    <location>
        <begin position="825"/>
        <end position="842"/>
    </location>
</feature>
<feature type="transmembrane region" description="Helical" evidence="1">
    <location>
        <begin position="183"/>
        <end position="201"/>
    </location>
</feature>
<feature type="transmembrane region" description="Helical" evidence="1">
    <location>
        <begin position="849"/>
        <end position="865"/>
    </location>
</feature>
<feature type="transmembrane region" description="Helical" evidence="1">
    <location>
        <begin position="907"/>
        <end position="926"/>
    </location>
</feature>
<feature type="transmembrane region" description="Helical" evidence="1">
    <location>
        <begin position="778"/>
        <end position="795"/>
    </location>
</feature>
<organism evidence="2 3">
    <name type="scientific">Neobacillus bataviensis</name>
    <dbReference type="NCBI Taxonomy" id="220685"/>
    <lineage>
        <taxon>Bacteria</taxon>
        <taxon>Bacillati</taxon>
        <taxon>Bacillota</taxon>
        <taxon>Bacilli</taxon>
        <taxon>Bacillales</taxon>
        <taxon>Bacillaceae</taxon>
        <taxon>Neobacillus</taxon>
    </lineage>
</organism>
<feature type="transmembrane region" description="Helical" evidence="1">
    <location>
        <begin position="419"/>
        <end position="437"/>
    </location>
</feature>
<keyword evidence="3" id="KW-1185">Reference proteome</keyword>
<feature type="transmembrane region" description="Helical" evidence="1">
    <location>
        <begin position="877"/>
        <end position="895"/>
    </location>
</feature>
<name>A0A561CMP2_9BACI</name>
<feature type="transmembrane region" description="Helical" evidence="1">
    <location>
        <begin position="593"/>
        <end position="610"/>
    </location>
</feature>
<feature type="transmembrane region" description="Helical" evidence="1">
    <location>
        <begin position="369"/>
        <end position="389"/>
    </location>
</feature>
<feature type="transmembrane region" description="Helical" evidence="1">
    <location>
        <begin position="148"/>
        <end position="171"/>
    </location>
</feature>
<feature type="transmembrane region" description="Helical" evidence="1">
    <location>
        <begin position="955"/>
        <end position="974"/>
    </location>
</feature>
<evidence type="ECO:0000256" key="1">
    <source>
        <dbReference type="SAM" id="Phobius"/>
    </source>
</evidence>
<feature type="transmembrane region" description="Helical" evidence="1">
    <location>
        <begin position="530"/>
        <end position="546"/>
    </location>
</feature>
<feature type="transmembrane region" description="Helical" evidence="1">
    <location>
        <begin position="561"/>
        <end position="581"/>
    </location>
</feature>
<comment type="caution">
    <text evidence="2">The sequence shown here is derived from an EMBL/GenBank/DDBJ whole genome shotgun (WGS) entry which is preliminary data.</text>
</comment>
<dbReference type="AlphaFoldDB" id="A0A561CMP2"/>
<feature type="transmembrane region" description="Helical" evidence="1">
    <location>
        <begin position="395"/>
        <end position="412"/>
    </location>
</feature>
<feature type="transmembrane region" description="Helical" evidence="1">
    <location>
        <begin position="90"/>
        <end position="111"/>
    </location>
</feature>
<dbReference type="RefSeq" id="WP_144567898.1">
    <property type="nucleotide sequence ID" value="NZ_VIVN01000019.1"/>
</dbReference>
<gene>
    <name evidence="2" type="ORF">FB550_11920</name>
</gene>
<feature type="transmembrane region" description="Helical" evidence="1">
    <location>
        <begin position="208"/>
        <end position="228"/>
    </location>
</feature>
<feature type="transmembrane region" description="Helical" evidence="1">
    <location>
        <begin position="616"/>
        <end position="634"/>
    </location>
</feature>
<feature type="transmembrane region" description="Helical" evidence="1">
    <location>
        <begin position="932"/>
        <end position="948"/>
    </location>
</feature>
<keyword evidence="1" id="KW-1133">Transmembrane helix</keyword>
<evidence type="ECO:0000313" key="3">
    <source>
        <dbReference type="Proteomes" id="UP000319671"/>
    </source>
</evidence>
<feature type="transmembrane region" description="Helical" evidence="1">
    <location>
        <begin position="1089"/>
        <end position="1106"/>
    </location>
</feature>
<feature type="transmembrane region" description="Helical" evidence="1">
    <location>
        <begin position="291"/>
        <end position="309"/>
    </location>
</feature>
<feature type="transmembrane region" description="Helical" evidence="1">
    <location>
        <begin position="449"/>
        <end position="469"/>
    </location>
</feature>
<feature type="transmembrane region" description="Helical" evidence="1">
    <location>
        <begin position="670"/>
        <end position="690"/>
    </location>
</feature>
<dbReference type="Proteomes" id="UP000319671">
    <property type="component" value="Unassembled WGS sequence"/>
</dbReference>
<feature type="transmembrane region" description="Helical" evidence="1">
    <location>
        <begin position="234"/>
        <end position="253"/>
    </location>
</feature>
<reference evidence="2 3" key="1">
    <citation type="submission" date="2019-06" db="EMBL/GenBank/DDBJ databases">
        <title>Sorghum-associated microbial communities from plants grown in Nebraska, USA.</title>
        <authorList>
            <person name="Schachtman D."/>
        </authorList>
    </citation>
    <scope>NUCLEOTIDE SEQUENCE [LARGE SCALE GENOMIC DNA]</scope>
    <source>
        <strain evidence="2 3">2482</strain>
    </source>
</reference>
<feature type="transmembrane region" description="Helical" evidence="1">
    <location>
        <begin position="802"/>
        <end position="819"/>
    </location>
</feature>
<feature type="transmembrane region" description="Helical" evidence="1">
    <location>
        <begin position="641"/>
        <end position="658"/>
    </location>
</feature>
<accession>A0A561CMP2</accession>
<protein>
    <submittedName>
        <fullName evidence="2">Uncharacterized protein</fullName>
    </submittedName>
</protein>
<dbReference type="EMBL" id="VIVN01000019">
    <property type="protein sequence ID" value="TWD92290.1"/>
    <property type="molecule type" value="Genomic_DNA"/>
</dbReference>
<feature type="transmembrane region" description="Helical" evidence="1">
    <location>
        <begin position="750"/>
        <end position="772"/>
    </location>
</feature>
<feature type="transmembrane region" description="Helical" evidence="1">
    <location>
        <begin position="265"/>
        <end position="285"/>
    </location>
</feature>
<evidence type="ECO:0000313" key="2">
    <source>
        <dbReference type="EMBL" id="TWD92290.1"/>
    </source>
</evidence>
<sequence length="1137" mass="129393">MEPNKMEERRRTFRYELYKLNEEGYLSDAMVETVAKAHHQYHLDLLKDEDVHAVEHESLQSKSIPAATPKPAKVRKTLSPEEARERNITWSLNIGVIFLLIGGLFVATSNWESMTSLMKSCSIAIVSLLFYSIALIAYRILHIDKTAFAFTVLGSLFLPIFILSLGWFGLLGSYLSIDGGGRYLLGMLGSLLSLVVYIRFAKNLGSRLFVWFSFVCFSVGAAFLLAALHLKIDLFYLGMVLYNAVLILVFKRVKKISGLQLFTKEFIPFIQVNLILSTLFMLFLFDNEVLYSFNLLLTAVIYLSMMYVTGRKEYHFIFTVMLVYGAYQLVENSFLENVGGIVYALVAFGIIFVPKVLDNKFSLDKAFQYTSAVISGFAFIYISFEGIFLRSGPPVIVLLIAYFIMAANFIYLSNHSSRFIFPYLSTLLLSSGIYEAVSLLTSSIEEINFALRLFFTGFILFSVFGIVHFFKFIQQIRNAAVEIGFSIMTIAMILTLAFLYWWELGVMLLLLAMAAYLLHKYQDRILLKEAALWVLPSALGLSTAAFGEELNVTSLTYYSEYGYAVNFAAGAVIILVSSIVWGKLSKQNFAKSSLFTAQALYTLAIIHALVSPINHTWVQPLVMLAGIGMYSYFYKRIGTNWIPYFISLTTLLCYFSVMDAITEKFAFNHLTNSLVSTICAIVMMVIAGLYRKSNHDLEAAFAWVGHLFLPLALVITWFIYQEDAVFSFIMALVGYAVSAKLAVREWKRKVFLYGSFTALFFVITTGMERIHLQSDVRFAFPISSLLMLAFFLFANEEFKKRTTFYLVPFSIIGIASLLMVYPYDFITYLITCLYVIGILYYLHKVKWDILGIVPLGFAFLATVEFTYVSDLTSPEKMLVFAVIGMVLILAGKILYKKLVESGTKLLELKIDGYTVTGLVYFAYMYFLENQHLWSHALPGILIVLTFWFQRKRVPAEYVSFMTIAAGGYTLQPYYAIISTIHIPSLWLREVYVLPYILLTIFIRKSLKGKYEKVVKALQWMVLLFVALILIQDALSSHTIYDAIILGSLSLLSMVAGMYIQIKSYFFVGAGVLLLNVFLQTRPYWGNMPWWVYLLVAGIILITIASFNEWHKQKVQKGESTFITFLKVNIIDKIRKWN</sequence>
<feature type="transmembrane region" description="Helical" evidence="1">
    <location>
        <begin position="697"/>
        <end position="719"/>
    </location>
</feature>
<proteinExistence type="predicted"/>
<feature type="transmembrane region" description="Helical" evidence="1">
    <location>
        <begin position="500"/>
        <end position="518"/>
    </location>
</feature>
<keyword evidence="1" id="KW-0812">Transmembrane</keyword>
<feature type="transmembrane region" description="Helical" evidence="1">
    <location>
        <begin position="725"/>
        <end position="743"/>
    </location>
</feature>
<keyword evidence="1" id="KW-0472">Membrane</keyword>
<feature type="transmembrane region" description="Helical" evidence="1">
    <location>
        <begin position="1064"/>
        <end position="1083"/>
    </location>
</feature>
<feature type="transmembrane region" description="Helical" evidence="1">
    <location>
        <begin position="980"/>
        <end position="1001"/>
    </location>
</feature>